<dbReference type="Gene3D" id="2.60.40.2130">
    <property type="entry name" value="F-spondin domain"/>
    <property type="match status" value="1"/>
</dbReference>
<keyword evidence="8" id="KW-0325">Glycoprotein</keyword>
<evidence type="ECO:0000256" key="9">
    <source>
        <dbReference type="SAM" id="MobiDB-lite"/>
    </source>
</evidence>
<evidence type="ECO:0000256" key="7">
    <source>
        <dbReference type="ARBA" id="ARBA00023157"/>
    </source>
</evidence>
<dbReference type="InterPro" id="IPR051418">
    <property type="entry name" value="Spondin/Thrombospondin_T1"/>
</dbReference>
<keyword evidence="13" id="KW-1185">Reference proteome</keyword>
<dbReference type="EMBL" id="JBJJXI010000144">
    <property type="protein sequence ID" value="KAL3386766.1"/>
    <property type="molecule type" value="Genomic_DNA"/>
</dbReference>
<dbReference type="PANTHER" id="PTHR11311">
    <property type="entry name" value="SPONDIN"/>
    <property type="match status" value="1"/>
</dbReference>
<keyword evidence="6" id="KW-0130">Cell adhesion</keyword>
<proteinExistence type="predicted"/>
<protein>
    <recommendedName>
        <fullName evidence="11">Spondin domain-containing protein</fullName>
    </recommendedName>
</protein>
<evidence type="ECO:0000313" key="13">
    <source>
        <dbReference type="Proteomes" id="UP001627154"/>
    </source>
</evidence>
<organism evidence="12 13">
    <name type="scientific">Trichogramma kaykai</name>
    <dbReference type="NCBI Taxonomy" id="54128"/>
    <lineage>
        <taxon>Eukaryota</taxon>
        <taxon>Metazoa</taxon>
        <taxon>Ecdysozoa</taxon>
        <taxon>Arthropoda</taxon>
        <taxon>Hexapoda</taxon>
        <taxon>Insecta</taxon>
        <taxon>Pterygota</taxon>
        <taxon>Neoptera</taxon>
        <taxon>Endopterygota</taxon>
        <taxon>Hymenoptera</taxon>
        <taxon>Apocrita</taxon>
        <taxon>Proctotrupomorpha</taxon>
        <taxon>Chalcidoidea</taxon>
        <taxon>Trichogrammatidae</taxon>
        <taxon>Trichogramma</taxon>
    </lineage>
</organism>
<dbReference type="Gene3D" id="2.20.100.10">
    <property type="entry name" value="Thrombospondin type-1 (TSP1) repeat"/>
    <property type="match status" value="1"/>
</dbReference>
<feature type="compositionally biased region" description="Basic residues" evidence="9">
    <location>
        <begin position="464"/>
        <end position="490"/>
    </location>
</feature>
<feature type="region of interest" description="Disordered" evidence="9">
    <location>
        <begin position="461"/>
        <end position="491"/>
    </location>
</feature>
<dbReference type="PROSITE" id="PS51020">
    <property type="entry name" value="SPONDIN"/>
    <property type="match status" value="1"/>
</dbReference>
<dbReference type="InterPro" id="IPR044004">
    <property type="entry name" value="TSP1_spondin_dom"/>
</dbReference>
<evidence type="ECO:0000256" key="2">
    <source>
        <dbReference type="ARBA" id="ARBA00022525"/>
    </source>
</evidence>
<feature type="compositionally biased region" description="Low complexity" evidence="9">
    <location>
        <begin position="369"/>
        <end position="394"/>
    </location>
</feature>
<comment type="caution">
    <text evidence="12">The sequence shown here is derived from an EMBL/GenBank/DDBJ whole genome shotgun (WGS) entry which is preliminary data.</text>
</comment>
<evidence type="ECO:0000256" key="4">
    <source>
        <dbReference type="ARBA" id="ARBA00022723"/>
    </source>
</evidence>
<dbReference type="SMART" id="SM00209">
    <property type="entry name" value="TSP1"/>
    <property type="match status" value="1"/>
</dbReference>
<dbReference type="InterPro" id="IPR038678">
    <property type="entry name" value="Spondin_N_sf"/>
</dbReference>
<dbReference type="Proteomes" id="UP001627154">
    <property type="component" value="Unassembled WGS sequence"/>
</dbReference>
<dbReference type="InterPro" id="IPR000884">
    <property type="entry name" value="TSP1_rpt"/>
</dbReference>
<accession>A0ABD2W1P5</accession>
<feature type="chain" id="PRO_5044890880" description="Spondin domain-containing protein" evidence="10">
    <location>
        <begin position="25"/>
        <end position="574"/>
    </location>
</feature>
<sequence length="574" mass="64275">MKAITRLGVHMLLLACLLLSSVRAQCGPASSDLQNRQNKLAIYKITLKTFWSRSRFPRHFPEWRPPAQFSKLVGRTHSPSFVLYRLGERLAPGARQFVETGRTDGLDGDGTTPTTYGSVLHSFAGPAIAQGEGQSSARAFLDANHTLVSLFARMNPSPDWFIGLDSFQLCVAGNWIDSVTVELDPLDGGTDNGFTFTAANWPTQPQGTAYRITSHFPAHPAGSFYYPNLPRLPPIAMLTFMKLREYTLTETYYEDDVEVEFVSGSRGNQASNENQVPSRGIDQNRDLNEAISEERREANNQRFRYWTVSNGVEQYTKKRKNWEKSTNSNNDSGKSAIINSIVSSYANFPRNNPATSSYFQAMPATNATTSTTTTTTTTTTTARTTTRRYSTPPSKYQQQQLLQSPTLYDVKSSWLNYKLYNNSRKAHLYNEMIQQKLGLNSRGTTAAAAAVSWKNVTEVDASKQQHRQHKFHKDHRHRLHPKRKRPRKRIPRDCKVSEWGAWSACSRSCGVGETQRTRRVLVQPRRGGGGGSRPCPPLKETKWCGSVKPCQSSSSSSGEGAAPREFDDAAAYDW</sequence>
<feature type="signal peptide" evidence="10">
    <location>
        <begin position="1"/>
        <end position="24"/>
    </location>
</feature>
<dbReference type="GO" id="GO:0046872">
    <property type="term" value="F:metal ion binding"/>
    <property type="evidence" value="ECO:0007669"/>
    <property type="project" value="UniProtKB-KW"/>
</dbReference>
<dbReference type="SUPFAM" id="SSF82895">
    <property type="entry name" value="TSP-1 type 1 repeat"/>
    <property type="match status" value="1"/>
</dbReference>
<dbReference type="GO" id="GO:0007155">
    <property type="term" value="P:cell adhesion"/>
    <property type="evidence" value="ECO:0007669"/>
    <property type="project" value="UniProtKB-KW"/>
</dbReference>
<dbReference type="Pfam" id="PF06468">
    <property type="entry name" value="Spond_N"/>
    <property type="match status" value="1"/>
</dbReference>
<keyword evidence="7" id="KW-1015">Disulfide bond</keyword>
<evidence type="ECO:0000256" key="8">
    <source>
        <dbReference type="ARBA" id="ARBA00023180"/>
    </source>
</evidence>
<evidence type="ECO:0000256" key="1">
    <source>
        <dbReference type="ARBA" id="ARBA00004498"/>
    </source>
</evidence>
<dbReference type="PROSITE" id="PS50092">
    <property type="entry name" value="TSP1"/>
    <property type="match status" value="1"/>
</dbReference>
<dbReference type="PANTHER" id="PTHR11311:SF15">
    <property type="entry name" value="SPONDIN-2"/>
    <property type="match status" value="1"/>
</dbReference>
<dbReference type="AlphaFoldDB" id="A0ABD2W1P5"/>
<feature type="region of interest" description="Disordered" evidence="9">
    <location>
        <begin position="369"/>
        <end position="400"/>
    </location>
</feature>
<evidence type="ECO:0000313" key="12">
    <source>
        <dbReference type="EMBL" id="KAL3386766.1"/>
    </source>
</evidence>
<evidence type="ECO:0000256" key="3">
    <source>
        <dbReference type="ARBA" id="ARBA00022530"/>
    </source>
</evidence>
<dbReference type="NCBIfam" id="NF038123">
    <property type="entry name" value="NF038123_dom"/>
    <property type="match status" value="1"/>
</dbReference>
<keyword evidence="2" id="KW-0964">Secreted</keyword>
<keyword evidence="5 10" id="KW-0732">Signal</keyword>
<evidence type="ECO:0000256" key="5">
    <source>
        <dbReference type="ARBA" id="ARBA00022729"/>
    </source>
</evidence>
<keyword evidence="3" id="KW-0272">Extracellular matrix</keyword>
<gene>
    <name evidence="12" type="ORF">TKK_017817</name>
</gene>
<dbReference type="Pfam" id="PF19028">
    <property type="entry name" value="TSP1_spondin"/>
    <property type="match status" value="1"/>
</dbReference>
<feature type="domain" description="Spondin" evidence="11">
    <location>
        <begin position="31"/>
        <end position="220"/>
    </location>
</feature>
<reference evidence="12 13" key="1">
    <citation type="journal article" date="2024" name="bioRxiv">
        <title>A reference genome for Trichogramma kaykai: A tiny desert-dwelling parasitoid wasp with competing sex-ratio distorters.</title>
        <authorList>
            <person name="Culotta J."/>
            <person name="Lindsey A.R."/>
        </authorList>
    </citation>
    <scope>NUCLEOTIDE SEQUENCE [LARGE SCALE GENOMIC DNA]</scope>
    <source>
        <strain evidence="12 13">KSX58</strain>
    </source>
</reference>
<evidence type="ECO:0000256" key="6">
    <source>
        <dbReference type="ARBA" id="ARBA00022889"/>
    </source>
</evidence>
<evidence type="ECO:0000256" key="10">
    <source>
        <dbReference type="SAM" id="SignalP"/>
    </source>
</evidence>
<evidence type="ECO:0000259" key="11">
    <source>
        <dbReference type="PROSITE" id="PS51020"/>
    </source>
</evidence>
<dbReference type="InterPro" id="IPR036383">
    <property type="entry name" value="TSP1_rpt_sf"/>
</dbReference>
<keyword evidence="4" id="KW-0479">Metal-binding</keyword>
<comment type="subcellular location">
    <subcellularLocation>
        <location evidence="1">Secreted</location>
        <location evidence="1">Extracellular space</location>
        <location evidence="1">Extracellular matrix</location>
    </subcellularLocation>
</comment>
<dbReference type="InterPro" id="IPR009465">
    <property type="entry name" value="Spondin_N"/>
</dbReference>
<name>A0ABD2W1P5_9HYME</name>
<feature type="region of interest" description="Disordered" evidence="9">
    <location>
        <begin position="523"/>
        <end position="574"/>
    </location>
</feature>